<evidence type="ECO:0000256" key="10">
    <source>
        <dbReference type="ARBA" id="ARBA00023303"/>
    </source>
</evidence>
<dbReference type="PANTHER" id="PTHR11537:SF246">
    <property type="entry name" value="POTASSIUM VOLTAGE-GATED CHANNEL SUBFAMILY C MEMBER 2-LIKE-RELATED"/>
    <property type="match status" value="1"/>
</dbReference>
<evidence type="ECO:0000256" key="8">
    <source>
        <dbReference type="ARBA" id="ARBA00023065"/>
    </source>
</evidence>
<dbReference type="AlphaFoldDB" id="A0A5J5DBR1"/>
<evidence type="ECO:0000256" key="12">
    <source>
        <dbReference type="SAM" id="Phobius"/>
    </source>
</evidence>
<keyword evidence="7 12" id="KW-1133">Transmembrane helix</keyword>
<evidence type="ECO:0000256" key="4">
    <source>
        <dbReference type="ARBA" id="ARBA00022692"/>
    </source>
</evidence>
<evidence type="ECO:0000256" key="6">
    <source>
        <dbReference type="ARBA" id="ARBA00022958"/>
    </source>
</evidence>
<evidence type="ECO:0000256" key="11">
    <source>
        <dbReference type="SAM" id="MobiDB-lite"/>
    </source>
</evidence>
<dbReference type="SUPFAM" id="SSF81324">
    <property type="entry name" value="Voltage-gated potassium channels"/>
    <property type="match status" value="1"/>
</dbReference>
<proteinExistence type="predicted"/>
<keyword evidence="15" id="KW-1185">Reference proteome</keyword>
<keyword evidence="9 12" id="KW-0472">Membrane</keyword>
<dbReference type="GO" id="GO:0045211">
    <property type="term" value="C:postsynaptic membrane"/>
    <property type="evidence" value="ECO:0007669"/>
    <property type="project" value="TreeGrafter"/>
</dbReference>
<evidence type="ECO:0000256" key="1">
    <source>
        <dbReference type="ARBA" id="ARBA00004141"/>
    </source>
</evidence>
<dbReference type="GO" id="GO:0032590">
    <property type="term" value="C:dendrite membrane"/>
    <property type="evidence" value="ECO:0007669"/>
    <property type="project" value="TreeGrafter"/>
</dbReference>
<dbReference type="GO" id="GO:0001508">
    <property type="term" value="P:action potential"/>
    <property type="evidence" value="ECO:0007669"/>
    <property type="project" value="TreeGrafter"/>
</dbReference>
<dbReference type="EMBL" id="VOFY01000007">
    <property type="protein sequence ID" value="KAA8591149.1"/>
    <property type="molecule type" value="Genomic_DNA"/>
</dbReference>
<keyword evidence="10" id="KW-0407">Ion channel</keyword>
<dbReference type="Proteomes" id="UP000327493">
    <property type="component" value="Chromosome 7"/>
</dbReference>
<gene>
    <name evidence="14" type="ORF">FQN60_002092</name>
</gene>
<dbReference type="InterPro" id="IPR028325">
    <property type="entry name" value="VG_K_chnl"/>
</dbReference>
<name>A0A5J5DBR1_9PERO</name>
<dbReference type="GO" id="GO:0005251">
    <property type="term" value="F:delayed rectifier potassium channel activity"/>
    <property type="evidence" value="ECO:0007669"/>
    <property type="project" value="TreeGrafter"/>
</dbReference>
<evidence type="ECO:0000256" key="2">
    <source>
        <dbReference type="ARBA" id="ARBA00022448"/>
    </source>
</evidence>
<evidence type="ECO:0000313" key="15">
    <source>
        <dbReference type="Proteomes" id="UP000327493"/>
    </source>
</evidence>
<evidence type="ECO:0000256" key="7">
    <source>
        <dbReference type="ARBA" id="ARBA00022989"/>
    </source>
</evidence>
<sequence>MTTLGYGDMYPKTWLGMMVGALCALAGVLTIAMPVPVIVNNFGMYYSLAMAKQKLPRKKKKHNPNPDAPTDSVSFGKSETNSHRDSTQSDTCPLAAEENVSRNHSDSKQNGDANVALSEEEGCSLTQPLSPSEKWSLRCSRGRDKTNKEATCFLLTSGDPNVHTESCKDILADTGNYAQPEVTTLT</sequence>
<keyword evidence="4 12" id="KW-0812">Transmembrane</keyword>
<feature type="domain" description="Ion transport" evidence="13">
    <location>
        <begin position="1"/>
        <end position="47"/>
    </location>
</feature>
<dbReference type="GO" id="GO:0032809">
    <property type="term" value="C:neuronal cell body membrane"/>
    <property type="evidence" value="ECO:0007669"/>
    <property type="project" value="TreeGrafter"/>
</dbReference>
<dbReference type="GO" id="GO:0008076">
    <property type="term" value="C:voltage-gated potassium channel complex"/>
    <property type="evidence" value="ECO:0007669"/>
    <property type="project" value="InterPro"/>
</dbReference>
<feature type="compositionally biased region" description="Basic and acidic residues" evidence="11">
    <location>
        <begin position="99"/>
        <end position="109"/>
    </location>
</feature>
<accession>A0A5J5DBR1</accession>
<organism evidence="14 15">
    <name type="scientific">Etheostoma spectabile</name>
    <name type="common">orangethroat darter</name>
    <dbReference type="NCBI Taxonomy" id="54343"/>
    <lineage>
        <taxon>Eukaryota</taxon>
        <taxon>Metazoa</taxon>
        <taxon>Chordata</taxon>
        <taxon>Craniata</taxon>
        <taxon>Vertebrata</taxon>
        <taxon>Euteleostomi</taxon>
        <taxon>Actinopterygii</taxon>
        <taxon>Neopterygii</taxon>
        <taxon>Teleostei</taxon>
        <taxon>Neoteleostei</taxon>
        <taxon>Acanthomorphata</taxon>
        <taxon>Eupercaria</taxon>
        <taxon>Perciformes</taxon>
        <taxon>Percoidei</taxon>
        <taxon>Percidae</taxon>
        <taxon>Etheostomatinae</taxon>
        <taxon>Etheostoma</taxon>
    </lineage>
</organism>
<evidence type="ECO:0000256" key="9">
    <source>
        <dbReference type="ARBA" id="ARBA00023136"/>
    </source>
</evidence>
<dbReference type="Pfam" id="PF00520">
    <property type="entry name" value="Ion_trans"/>
    <property type="match status" value="1"/>
</dbReference>
<evidence type="ECO:0000313" key="14">
    <source>
        <dbReference type="EMBL" id="KAA8591149.1"/>
    </source>
</evidence>
<comment type="caution">
    <text evidence="14">The sequence shown here is derived from an EMBL/GenBank/DDBJ whole genome shotgun (WGS) entry which is preliminary data.</text>
</comment>
<keyword evidence="2" id="KW-0813">Transport</keyword>
<keyword evidence="6" id="KW-0630">Potassium</keyword>
<reference evidence="14 15" key="1">
    <citation type="submission" date="2019-08" db="EMBL/GenBank/DDBJ databases">
        <title>A chromosome-level genome assembly, high-density linkage maps, and genome scans reveal the genomic architecture of hybrid incompatibilities underlying speciation via character displacement in darters (Percidae: Etheostominae).</title>
        <authorList>
            <person name="Moran R.L."/>
            <person name="Catchen J.M."/>
            <person name="Fuller R.C."/>
        </authorList>
    </citation>
    <scope>NUCLEOTIDE SEQUENCE [LARGE SCALE GENOMIC DNA]</scope>
    <source>
        <strain evidence="14">EspeVRDwgs_2016</strain>
        <tissue evidence="14">Muscle</tissue>
    </source>
</reference>
<evidence type="ECO:0000256" key="3">
    <source>
        <dbReference type="ARBA" id="ARBA00022538"/>
    </source>
</evidence>
<evidence type="ECO:0000256" key="5">
    <source>
        <dbReference type="ARBA" id="ARBA00022826"/>
    </source>
</evidence>
<feature type="region of interest" description="Disordered" evidence="11">
    <location>
        <begin position="56"/>
        <end position="111"/>
    </location>
</feature>
<dbReference type="PANTHER" id="PTHR11537">
    <property type="entry name" value="VOLTAGE-GATED POTASSIUM CHANNEL"/>
    <property type="match status" value="1"/>
</dbReference>
<keyword evidence="3" id="KW-0633">Potassium transport</keyword>
<evidence type="ECO:0000259" key="13">
    <source>
        <dbReference type="Pfam" id="PF00520"/>
    </source>
</evidence>
<feature type="transmembrane region" description="Helical" evidence="12">
    <location>
        <begin position="15"/>
        <end position="48"/>
    </location>
</feature>
<protein>
    <recommendedName>
        <fullName evidence="13">Ion transport domain-containing protein</fullName>
    </recommendedName>
</protein>
<dbReference type="Gene3D" id="1.10.287.70">
    <property type="match status" value="1"/>
</dbReference>
<dbReference type="GO" id="GO:0042734">
    <property type="term" value="C:presynaptic membrane"/>
    <property type="evidence" value="ECO:0007669"/>
    <property type="project" value="TreeGrafter"/>
</dbReference>
<dbReference type="GO" id="GO:0043679">
    <property type="term" value="C:axon terminus"/>
    <property type="evidence" value="ECO:0007669"/>
    <property type="project" value="TreeGrafter"/>
</dbReference>
<keyword evidence="8" id="KW-0406">Ion transport</keyword>
<dbReference type="InterPro" id="IPR005821">
    <property type="entry name" value="Ion_trans_dom"/>
</dbReference>
<keyword evidence="5" id="KW-0631">Potassium channel</keyword>
<comment type="subcellular location">
    <subcellularLocation>
        <location evidence="1">Membrane</location>
        <topology evidence="1">Multi-pass membrane protein</topology>
    </subcellularLocation>
</comment>